<dbReference type="AlphaFoldDB" id="J3JTK4"/>
<evidence type="ECO:0000256" key="2">
    <source>
        <dbReference type="ARBA" id="ARBA00022692"/>
    </source>
</evidence>
<dbReference type="KEGG" id="dpa:109539049"/>
<feature type="transmembrane region" description="Helical" evidence="5">
    <location>
        <begin position="148"/>
        <end position="166"/>
    </location>
</feature>
<feature type="transmembrane region" description="Helical" evidence="5">
    <location>
        <begin position="121"/>
        <end position="139"/>
    </location>
</feature>
<organism evidence="6">
    <name type="scientific">Dendroctonus ponderosae</name>
    <name type="common">Mountain pine beetle</name>
    <dbReference type="NCBI Taxonomy" id="77166"/>
    <lineage>
        <taxon>Eukaryota</taxon>
        <taxon>Metazoa</taxon>
        <taxon>Ecdysozoa</taxon>
        <taxon>Arthropoda</taxon>
        <taxon>Hexapoda</taxon>
        <taxon>Insecta</taxon>
        <taxon>Pterygota</taxon>
        <taxon>Neoptera</taxon>
        <taxon>Endopterygota</taxon>
        <taxon>Coleoptera</taxon>
        <taxon>Polyphaga</taxon>
        <taxon>Cucujiformia</taxon>
        <taxon>Curculionidae</taxon>
        <taxon>Scolytinae</taxon>
        <taxon>Dendroctonus</taxon>
    </lineage>
</organism>
<keyword evidence="2 5" id="KW-0812">Transmembrane</keyword>
<evidence type="ECO:0000313" key="11">
    <source>
        <dbReference type="Proteomes" id="UP000030742"/>
    </source>
</evidence>
<keyword evidence="4 5" id="KW-0472">Membrane</keyword>
<dbReference type="EnsemblMetazoa" id="XM_019906567.1">
    <property type="protein sequence ID" value="XP_019762126.1"/>
    <property type="gene ID" value="LOC109539049"/>
</dbReference>
<dbReference type="EMBL" id="BT126561">
    <property type="protein sequence ID" value="AEE61525.1"/>
    <property type="molecule type" value="mRNA"/>
</dbReference>
<gene>
    <name evidence="9" type="primary">109539049</name>
    <name evidence="8" type="ORF">D910_11424</name>
    <name evidence="7" type="ORF">YQE_07535</name>
</gene>
<evidence type="ECO:0000256" key="5">
    <source>
        <dbReference type="RuleBase" id="RU004379"/>
    </source>
</evidence>
<proteinExistence type="evidence at transcript level"/>
<feature type="transmembrane region" description="Helical" evidence="5">
    <location>
        <begin position="260"/>
        <end position="282"/>
    </location>
</feature>
<feature type="transmembrane region" description="Helical" evidence="5">
    <location>
        <begin position="88"/>
        <end position="109"/>
    </location>
</feature>
<feature type="transmembrane region" description="Helical" evidence="5">
    <location>
        <begin position="230"/>
        <end position="248"/>
    </location>
</feature>
<dbReference type="HOGENOM" id="CLU_058671_0_2_1"/>
<evidence type="ECO:0000313" key="6">
    <source>
        <dbReference type="EMBL" id="AEE61525.1"/>
    </source>
</evidence>
<dbReference type="OrthoDB" id="7933078at2759"/>
<comment type="subcellular location">
    <subcellularLocation>
        <location evidence="1">Membrane</location>
        <topology evidence="1">Multi-pass membrane protein</topology>
    </subcellularLocation>
</comment>
<dbReference type="InterPro" id="IPR006214">
    <property type="entry name" value="Bax_inhibitor_1-related"/>
</dbReference>
<feature type="transmembrane region" description="Helical" evidence="5">
    <location>
        <begin position="205"/>
        <end position="224"/>
    </location>
</feature>
<dbReference type="Proteomes" id="UP000030742">
    <property type="component" value="Unassembled WGS sequence"/>
</dbReference>
<dbReference type="Proteomes" id="UP000019118">
    <property type="component" value="Unassembled WGS sequence"/>
</dbReference>
<feature type="transmembrane region" description="Helical" evidence="5">
    <location>
        <begin position="172"/>
        <end position="193"/>
    </location>
</feature>
<sequence length="288" mass="32932">MKDIYFEVSYNLGKHLLKFLWSKQSQFISIKVCEQEIKMSQSVPLILTEDVERGGKEYEENDIENDFAYRNNVAQATKSIRLAFLRKVYGLLTMQILLTVTIAAIFMFTPPIKVFVQTNDWMMMISFFASIILLIPLHIKRRESPTNLILLAAFTIVQAYTIGVIVTFYSKAIVLEALLLTLLVLGGLTIYTFQSKHDFSAMHSGLFAGLLILIVGGFIQVFIQSPIFELLIGFGGAFLFCLFIIYDSKLIMETLSPEEYILATINLYMDIINLFIYILRILQALNRQ</sequence>
<keyword evidence="3 5" id="KW-1133">Transmembrane helix</keyword>
<dbReference type="PANTHER" id="PTHR23291:SF50">
    <property type="entry name" value="PROTEIN LIFEGUARD 4"/>
    <property type="match status" value="1"/>
</dbReference>
<reference evidence="6" key="1">
    <citation type="journal article" date="2012" name="Insect Biochem. Mol. Biol.">
        <title>Transcriptome and full-length cDNA resources for the mountain pine beetle, Dendroctonus ponderosae Hopkins, a major insect pest of pine forests.</title>
        <authorList>
            <person name="Keeling C.I."/>
            <person name="Henderson H."/>
            <person name="Li M."/>
            <person name="Yuen M."/>
            <person name="Clark E.L."/>
            <person name="Fraser J.D."/>
            <person name="Huber D.P."/>
            <person name="Liao N.Y."/>
            <person name="Roderick Docking T."/>
            <person name="Birol I."/>
            <person name="Chan S.K."/>
            <person name="Taylor G.A."/>
            <person name="Palmquist D."/>
            <person name="Jones S.J."/>
            <person name="Bohlmann J."/>
        </authorList>
    </citation>
    <scope>NUCLEOTIDE SEQUENCE</scope>
    <source>
        <tissue evidence="6">Whole emerged adults</tissue>
    </source>
</reference>
<dbReference type="GO" id="GO:0016020">
    <property type="term" value="C:membrane"/>
    <property type="evidence" value="ECO:0007669"/>
    <property type="project" value="UniProtKB-SubCell"/>
</dbReference>
<reference evidence="10 11" key="2">
    <citation type="journal article" date="2013" name="Genome Biol.">
        <title>Draft genome of the mountain pine beetle, Dendroctonus ponderosae Hopkins, a major forest pest.</title>
        <authorList>
            <person name="Keeling C.I."/>
            <person name="Yuen M.M."/>
            <person name="Liao N.Y."/>
            <person name="Docking T.R."/>
            <person name="Chan S.K."/>
            <person name="Taylor G.A."/>
            <person name="Palmquist D.L."/>
            <person name="Jackman S.D."/>
            <person name="Nguyen A."/>
            <person name="Li M."/>
            <person name="Henderson H."/>
            <person name="Janes J.K."/>
            <person name="Zhao Y."/>
            <person name="Pandoh P."/>
            <person name="Moore R."/>
            <person name="Sperling F.A."/>
            <person name="Huber D.P."/>
            <person name="Birol I."/>
            <person name="Jones S.J."/>
            <person name="Bohlmann J."/>
        </authorList>
    </citation>
    <scope>NUCLEOTIDE SEQUENCE</scope>
</reference>
<evidence type="ECO:0000256" key="1">
    <source>
        <dbReference type="ARBA" id="ARBA00004141"/>
    </source>
</evidence>
<evidence type="ECO:0000313" key="8">
    <source>
        <dbReference type="EMBL" id="ERL94142.1"/>
    </source>
</evidence>
<dbReference type="EMBL" id="KB632380">
    <property type="protein sequence ID" value="ERL94142.1"/>
    <property type="molecule type" value="Genomic_DNA"/>
</dbReference>
<evidence type="ECO:0000256" key="3">
    <source>
        <dbReference type="ARBA" id="ARBA00022989"/>
    </source>
</evidence>
<evidence type="ECO:0000313" key="9">
    <source>
        <dbReference type="EnsemblMetazoa" id="XP_019762126.1"/>
    </source>
</evidence>
<evidence type="ECO:0000256" key="4">
    <source>
        <dbReference type="ARBA" id="ARBA00023136"/>
    </source>
</evidence>
<evidence type="ECO:0000313" key="7">
    <source>
        <dbReference type="EMBL" id="ENN75893.1"/>
    </source>
</evidence>
<keyword evidence="10" id="KW-1185">Reference proteome</keyword>
<dbReference type="OMA" id="FGVMSLY"/>
<accession>J3JTK4</accession>
<dbReference type="STRING" id="77166.J3JTK4"/>
<comment type="similarity">
    <text evidence="5">Belongs to the BI1 family.</text>
</comment>
<dbReference type="Pfam" id="PF01027">
    <property type="entry name" value="Bax1-I"/>
    <property type="match status" value="1"/>
</dbReference>
<protein>
    <submittedName>
        <fullName evidence="6 9">Uncharacterized protein</fullName>
    </submittedName>
</protein>
<reference evidence="9" key="3">
    <citation type="submission" date="2024-08" db="UniProtKB">
        <authorList>
            <consortium name="EnsemblMetazoa"/>
        </authorList>
    </citation>
    <scope>IDENTIFICATION</scope>
</reference>
<name>J3JTK4_DENPD</name>
<dbReference type="EMBL" id="KB740996">
    <property type="protein sequence ID" value="ENN75893.1"/>
    <property type="molecule type" value="Genomic_DNA"/>
</dbReference>
<dbReference type="GO" id="GO:0043066">
    <property type="term" value="P:negative regulation of apoptotic process"/>
    <property type="evidence" value="ECO:0007669"/>
    <property type="project" value="TreeGrafter"/>
</dbReference>
<evidence type="ECO:0000313" key="10">
    <source>
        <dbReference type="Proteomes" id="UP000019118"/>
    </source>
</evidence>
<dbReference type="PANTHER" id="PTHR23291">
    <property type="entry name" value="BAX INHIBITOR-RELATED"/>
    <property type="match status" value="1"/>
</dbReference>